<dbReference type="GO" id="GO:0005634">
    <property type="term" value="C:nucleus"/>
    <property type="evidence" value="ECO:0007669"/>
    <property type="project" value="TreeGrafter"/>
</dbReference>
<dbReference type="AlphaFoldDB" id="A0A9W8XSU0"/>
<accession>A0A9W8XSU0</accession>
<evidence type="ECO:0000256" key="1">
    <source>
        <dbReference type="ARBA" id="ARBA00022574"/>
    </source>
</evidence>
<dbReference type="InterPro" id="IPR051510">
    <property type="entry name" value="SKI8"/>
</dbReference>
<reference evidence="4" key="1">
    <citation type="submission" date="2022-10" db="EMBL/GenBank/DDBJ databases">
        <title>Tapping the CABI collections for fungal endophytes: first genome assemblies for Collariella, Neodidymelliopsis, Ascochyta clinopodiicola, Didymella pomorum, Didymosphaeria variabile, Neocosmospora piperis and Neocucurbitaria cava.</title>
        <authorList>
            <person name="Hill R."/>
        </authorList>
    </citation>
    <scope>NUCLEOTIDE SEQUENCE</scope>
    <source>
        <strain evidence="4">IMI 356815</strain>
    </source>
</reference>
<organism evidence="4 5">
    <name type="scientific">Didymosphaeria variabile</name>
    <dbReference type="NCBI Taxonomy" id="1932322"/>
    <lineage>
        <taxon>Eukaryota</taxon>
        <taxon>Fungi</taxon>
        <taxon>Dikarya</taxon>
        <taxon>Ascomycota</taxon>
        <taxon>Pezizomycotina</taxon>
        <taxon>Dothideomycetes</taxon>
        <taxon>Pleosporomycetidae</taxon>
        <taxon>Pleosporales</taxon>
        <taxon>Massarineae</taxon>
        <taxon>Didymosphaeriaceae</taxon>
        <taxon>Didymosphaeria</taxon>
    </lineage>
</organism>
<name>A0A9W8XSU0_9PLEO</name>
<dbReference type="GO" id="GO:0032991">
    <property type="term" value="C:protein-containing complex"/>
    <property type="evidence" value="ECO:0007669"/>
    <property type="project" value="UniProtKB-ARBA"/>
</dbReference>
<evidence type="ECO:0000313" key="5">
    <source>
        <dbReference type="Proteomes" id="UP001140513"/>
    </source>
</evidence>
<dbReference type="SMART" id="SM00320">
    <property type="entry name" value="WD40"/>
    <property type="match status" value="6"/>
</dbReference>
<dbReference type="InterPro" id="IPR036322">
    <property type="entry name" value="WD40_repeat_dom_sf"/>
</dbReference>
<dbReference type="CDD" id="cd00200">
    <property type="entry name" value="WD40"/>
    <property type="match status" value="1"/>
</dbReference>
<dbReference type="InterPro" id="IPR015943">
    <property type="entry name" value="WD40/YVTN_repeat-like_dom_sf"/>
</dbReference>
<dbReference type="Pfam" id="PF00400">
    <property type="entry name" value="WD40"/>
    <property type="match status" value="4"/>
</dbReference>
<dbReference type="InterPro" id="IPR001680">
    <property type="entry name" value="WD40_rpt"/>
</dbReference>
<keyword evidence="5" id="KW-1185">Reference proteome</keyword>
<dbReference type="PROSITE" id="PS50082">
    <property type="entry name" value="WD_REPEATS_2"/>
    <property type="match status" value="2"/>
</dbReference>
<dbReference type="EMBL" id="JAPEUX010000002">
    <property type="protein sequence ID" value="KAJ4358016.1"/>
    <property type="molecule type" value="Genomic_DNA"/>
</dbReference>
<feature type="repeat" description="WD" evidence="3">
    <location>
        <begin position="212"/>
        <end position="253"/>
    </location>
</feature>
<feature type="repeat" description="WD" evidence="3">
    <location>
        <begin position="170"/>
        <end position="211"/>
    </location>
</feature>
<proteinExistence type="predicted"/>
<evidence type="ECO:0000313" key="4">
    <source>
        <dbReference type="EMBL" id="KAJ4358016.1"/>
    </source>
</evidence>
<evidence type="ECO:0000256" key="3">
    <source>
        <dbReference type="PROSITE-ProRule" id="PRU00221"/>
    </source>
</evidence>
<sequence length="293" mass="31312">MSKQYLTLHTLSGAHPSDIFALAPTPKSILSASGSSTIHVHDTTQADFPLLQSLEGIHPLGIHHLATARDVRRAASAGFEGKVKIWSEGEDGAWKANGEISDQLKPGDVWAIALSADGKYLASSSINGKINGSFGMCIDLSRDGRFTASGHENGSIYVFDNDTGRLTHSLAGLVKPVRSVAFSPNTTLLAAAGDSRTIALYDVKSGEQIANLAGHGSWVLTLDWSDTGEYLLSGSHEGKARIWRIETRQCVATHSHGDKPLWTAKWLPKSTRSEMFALGGGNNAISFYREAAG</sequence>
<comment type="caution">
    <text evidence="4">The sequence shown here is derived from an EMBL/GenBank/DDBJ whole genome shotgun (WGS) entry which is preliminary data.</text>
</comment>
<dbReference type="OrthoDB" id="10251741at2759"/>
<dbReference type="Gene3D" id="2.130.10.10">
    <property type="entry name" value="YVTN repeat-like/Quinoprotein amine dehydrogenase"/>
    <property type="match status" value="1"/>
</dbReference>
<dbReference type="Proteomes" id="UP001140513">
    <property type="component" value="Unassembled WGS sequence"/>
</dbReference>
<evidence type="ECO:0000256" key="2">
    <source>
        <dbReference type="ARBA" id="ARBA00022737"/>
    </source>
</evidence>
<dbReference type="PANTHER" id="PTHR44090">
    <property type="entry name" value="WD REPEAT-CONTAINING PROTEIN 61"/>
    <property type="match status" value="1"/>
</dbReference>
<gene>
    <name evidence="4" type="primary">rec14</name>
    <name evidence="4" type="ORF">N0V89_002595</name>
</gene>
<dbReference type="SUPFAM" id="SSF50978">
    <property type="entry name" value="WD40 repeat-like"/>
    <property type="match status" value="1"/>
</dbReference>
<keyword evidence="1 3" id="KW-0853">WD repeat</keyword>
<protein>
    <submittedName>
        <fullName evidence="4">Ski complex subunit Rec14</fullName>
    </submittedName>
</protein>
<dbReference type="PANTHER" id="PTHR44090:SF1">
    <property type="entry name" value="SUPERKILLER COMPLEX PROTEIN 8"/>
    <property type="match status" value="1"/>
</dbReference>
<dbReference type="PROSITE" id="PS50294">
    <property type="entry name" value="WD_REPEATS_REGION"/>
    <property type="match status" value="1"/>
</dbReference>
<dbReference type="RefSeq" id="XP_056074875.1">
    <property type="nucleotide sequence ID" value="XM_056211402.1"/>
</dbReference>
<dbReference type="GeneID" id="80906125"/>
<keyword evidence="2" id="KW-0677">Repeat</keyword>